<keyword evidence="3" id="KW-1185">Reference proteome</keyword>
<evidence type="ECO:0000313" key="3">
    <source>
        <dbReference type="Proteomes" id="UP000323502"/>
    </source>
</evidence>
<dbReference type="InterPro" id="IPR003737">
    <property type="entry name" value="GlcNAc_PI_deacetylase-related"/>
</dbReference>
<evidence type="ECO:0000313" key="2">
    <source>
        <dbReference type="EMBL" id="SDE84441.1"/>
    </source>
</evidence>
<name>A0A1G7G8J4_9SPHN</name>
<dbReference type="EMBL" id="WSUT01000005">
    <property type="protein sequence ID" value="MWC42755.1"/>
    <property type="molecule type" value="Genomic_DNA"/>
</dbReference>
<evidence type="ECO:0000313" key="1">
    <source>
        <dbReference type="EMBL" id="MWC42755.1"/>
    </source>
</evidence>
<dbReference type="OrthoDB" id="116799at2"/>
<reference evidence="2 3" key="1">
    <citation type="submission" date="2016-10" db="EMBL/GenBank/DDBJ databases">
        <authorList>
            <person name="Varghese N."/>
            <person name="Submissions S."/>
        </authorList>
    </citation>
    <scope>NUCLEOTIDE SEQUENCE [LARGE SCALE GENOMIC DNA]</scope>
    <source>
        <strain evidence="2 3">S7-754</strain>
    </source>
</reference>
<accession>A0A1G7G8J4</accession>
<organism evidence="2 3">
    <name type="scientific">Sphingomonas carotinifaciens</name>
    <dbReference type="NCBI Taxonomy" id="1166323"/>
    <lineage>
        <taxon>Bacteria</taxon>
        <taxon>Pseudomonadati</taxon>
        <taxon>Pseudomonadota</taxon>
        <taxon>Alphaproteobacteria</taxon>
        <taxon>Sphingomonadales</taxon>
        <taxon>Sphingomonadaceae</taxon>
        <taxon>Sphingomonas</taxon>
    </lineage>
</organism>
<dbReference type="EMBL" id="FNBI01000001">
    <property type="protein sequence ID" value="SDE84441.1"/>
    <property type="molecule type" value="Genomic_DNA"/>
</dbReference>
<dbReference type="InterPro" id="IPR024078">
    <property type="entry name" value="LmbE-like_dom_sf"/>
</dbReference>
<evidence type="ECO:0000313" key="4">
    <source>
        <dbReference type="Proteomes" id="UP000436801"/>
    </source>
</evidence>
<dbReference type="SUPFAM" id="SSF102588">
    <property type="entry name" value="LmbE-like"/>
    <property type="match status" value="1"/>
</dbReference>
<dbReference type="Gene3D" id="3.40.50.10320">
    <property type="entry name" value="LmbE-like"/>
    <property type="match status" value="1"/>
</dbReference>
<dbReference type="Pfam" id="PF02585">
    <property type="entry name" value="PIG-L"/>
    <property type="match status" value="1"/>
</dbReference>
<gene>
    <name evidence="1" type="ORF">GQR91_03660</name>
    <name evidence="2" type="ORF">SAMN05216557_101758</name>
</gene>
<proteinExistence type="predicted"/>
<dbReference type="Proteomes" id="UP000436801">
    <property type="component" value="Unassembled WGS sequence"/>
</dbReference>
<dbReference type="Proteomes" id="UP000323502">
    <property type="component" value="Unassembled WGS sequence"/>
</dbReference>
<protein>
    <submittedName>
        <fullName evidence="2">N-acetylglucosaminyl deacetylase, LmbE family</fullName>
    </submittedName>
    <submittedName>
        <fullName evidence="1">PIG-L family deacetylase</fullName>
    </submittedName>
</protein>
<dbReference type="AlphaFoldDB" id="A0A1G7G8J4"/>
<dbReference type="RefSeq" id="WP_149681201.1">
    <property type="nucleotide sequence ID" value="NZ_JACIEY010000004.1"/>
</dbReference>
<sequence>MLGLALGADLAAPLRVLCLGAHSDDIEIGCGGLLLTLAARQRALAVRCVVFSGGDDRVAEARASIGDLLGQAAVVEPHAFADGLFAHRAPAIKAVFEAIKREAAPDLILTHHVGDLHQDHALIGTMTRNTFRDHLILGYEVPKYDADLHPTNAYLPLSAQVAERKAAHIHASFPSQQGRRWFRPETFLSLARLRGIECNAPEGFAEGYHVPKAVLAV</sequence>
<reference evidence="1 4" key="2">
    <citation type="submission" date="2019-12" db="EMBL/GenBank/DDBJ databases">
        <authorList>
            <person name="Zheng J."/>
        </authorList>
    </citation>
    <scope>NUCLEOTIDE SEQUENCE [LARGE SCALE GENOMIC DNA]</scope>
    <source>
        <strain evidence="1 4">DSM 27347</strain>
    </source>
</reference>